<gene>
    <name evidence="2" type="ORF">TPSB3V08_LOCUS1017</name>
</gene>
<dbReference type="InterPro" id="IPR036598">
    <property type="entry name" value="GOLD_dom_sf"/>
</dbReference>
<sequence length="59" mass="6806">MANVLEFCLPSLMPLVMDMVVFDNSYSYLRNKKLHYSIQVTPPIKISMLSDEEVVVKDI</sequence>
<organism evidence="2">
    <name type="scientific">Timema poppense</name>
    <name type="common">Walking stick</name>
    <dbReference type="NCBI Taxonomy" id="170557"/>
    <lineage>
        <taxon>Eukaryota</taxon>
        <taxon>Metazoa</taxon>
        <taxon>Ecdysozoa</taxon>
        <taxon>Arthropoda</taxon>
        <taxon>Hexapoda</taxon>
        <taxon>Insecta</taxon>
        <taxon>Pterygota</taxon>
        <taxon>Neoptera</taxon>
        <taxon>Polyneoptera</taxon>
        <taxon>Phasmatodea</taxon>
        <taxon>Timematodea</taxon>
        <taxon>Timematoidea</taxon>
        <taxon>Timematidae</taxon>
        <taxon>Timema</taxon>
    </lineage>
</organism>
<reference evidence="2" key="1">
    <citation type="submission" date="2020-11" db="EMBL/GenBank/DDBJ databases">
        <authorList>
            <person name="Tran Van P."/>
        </authorList>
    </citation>
    <scope>NUCLEOTIDE SEQUENCE</scope>
</reference>
<dbReference type="PROSITE" id="PS50866">
    <property type="entry name" value="GOLD"/>
    <property type="match status" value="1"/>
</dbReference>
<feature type="domain" description="GOLD" evidence="1">
    <location>
        <begin position="1"/>
        <end position="40"/>
    </location>
</feature>
<dbReference type="SUPFAM" id="SSF101576">
    <property type="entry name" value="Supernatant protein factor (SPF), C-terminal domain"/>
    <property type="match status" value="1"/>
</dbReference>
<dbReference type="Gene3D" id="2.60.120.680">
    <property type="entry name" value="GOLD domain"/>
    <property type="match status" value="1"/>
</dbReference>
<dbReference type="AlphaFoldDB" id="A0A7R9GUE7"/>
<evidence type="ECO:0000259" key="1">
    <source>
        <dbReference type="PROSITE" id="PS50866"/>
    </source>
</evidence>
<name>A0A7R9GUE7_TIMPO</name>
<accession>A0A7R9GUE7</accession>
<protein>
    <recommendedName>
        <fullName evidence="1">GOLD domain-containing protein</fullName>
    </recommendedName>
</protein>
<evidence type="ECO:0000313" key="2">
    <source>
        <dbReference type="EMBL" id="CAD7397151.1"/>
    </source>
</evidence>
<proteinExistence type="predicted"/>
<dbReference type="EMBL" id="OD000347">
    <property type="protein sequence ID" value="CAD7397151.1"/>
    <property type="molecule type" value="Genomic_DNA"/>
</dbReference>
<dbReference type="InterPro" id="IPR009038">
    <property type="entry name" value="GOLD_dom"/>
</dbReference>